<proteinExistence type="predicted"/>
<dbReference type="Proteomes" id="UP000694620">
    <property type="component" value="Chromosome 4"/>
</dbReference>
<dbReference type="InterPro" id="IPR032675">
    <property type="entry name" value="LRR_dom_sf"/>
</dbReference>
<dbReference type="SUPFAM" id="SSF52058">
    <property type="entry name" value="L domain-like"/>
    <property type="match status" value="1"/>
</dbReference>
<dbReference type="InterPro" id="IPR050836">
    <property type="entry name" value="SDS22/Internalin_LRR"/>
</dbReference>
<reference evidence="3" key="1">
    <citation type="submission" date="2021-06" db="EMBL/GenBank/DDBJ databases">
        <authorList>
            <consortium name="Wellcome Sanger Institute Data Sharing"/>
        </authorList>
    </citation>
    <scope>NUCLEOTIDE SEQUENCE [LARGE SCALE GENOMIC DNA]</scope>
</reference>
<keyword evidence="2" id="KW-0677">Repeat</keyword>
<dbReference type="InterPro" id="IPR001611">
    <property type="entry name" value="Leu-rich_rpt"/>
</dbReference>
<evidence type="ECO:0000256" key="2">
    <source>
        <dbReference type="ARBA" id="ARBA00022737"/>
    </source>
</evidence>
<dbReference type="GeneTree" id="ENSGT00910000144283"/>
<dbReference type="Pfam" id="PF13855">
    <property type="entry name" value="LRR_8"/>
    <property type="match status" value="1"/>
</dbReference>
<reference evidence="3" key="3">
    <citation type="submission" date="2025-09" db="UniProtKB">
        <authorList>
            <consortium name="Ensembl"/>
        </authorList>
    </citation>
    <scope>IDENTIFICATION</scope>
</reference>
<dbReference type="PANTHER" id="PTHR46652:SF3">
    <property type="entry name" value="LEUCINE-RICH REPEAT-CONTAINING PROTEIN 9"/>
    <property type="match status" value="1"/>
</dbReference>
<protein>
    <submittedName>
        <fullName evidence="3">Uncharacterized protein</fullName>
    </submittedName>
</protein>
<sequence length="124" mass="13824">MAAIEDTTEPKMAFRKDAVVDLSGQGIQKLDESFPCPSGCHTLILDKNQIIKLEHLEKCKDLMQLSVANNRIVRLMGLCRLTNLRVLNLPNNSIGFIEGLKDLVHLEWLNLGGNNIKVSAFPNI</sequence>
<dbReference type="AlphaFoldDB" id="A0A8C4SKM5"/>
<evidence type="ECO:0000256" key="1">
    <source>
        <dbReference type="ARBA" id="ARBA00022614"/>
    </source>
</evidence>
<keyword evidence="4" id="KW-1185">Reference proteome</keyword>
<evidence type="ECO:0000313" key="4">
    <source>
        <dbReference type="Proteomes" id="UP000694620"/>
    </source>
</evidence>
<reference evidence="3" key="2">
    <citation type="submission" date="2025-08" db="UniProtKB">
        <authorList>
            <consortium name="Ensembl"/>
        </authorList>
    </citation>
    <scope>IDENTIFICATION</scope>
</reference>
<keyword evidence="1" id="KW-0433">Leucine-rich repeat</keyword>
<organism evidence="3 4">
    <name type="scientific">Erpetoichthys calabaricus</name>
    <name type="common">Rope fish</name>
    <name type="synonym">Calamoichthys calabaricus</name>
    <dbReference type="NCBI Taxonomy" id="27687"/>
    <lineage>
        <taxon>Eukaryota</taxon>
        <taxon>Metazoa</taxon>
        <taxon>Chordata</taxon>
        <taxon>Craniata</taxon>
        <taxon>Vertebrata</taxon>
        <taxon>Euteleostomi</taxon>
        <taxon>Actinopterygii</taxon>
        <taxon>Polypteriformes</taxon>
        <taxon>Polypteridae</taxon>
        <taxon>Erpetoichthys</taxon>
    </lineage>
</organism>
<name>A0A8C4SKM5_ERPCA</name>
<dbReference type="PANTHER" id="PTHR46652">
    <property type="entry name" value="LEUCINE-RICH REPEAT AND IQ DOMAIN-CONTAINING PROTEIN 1-RELATED"/>
    <property type="match status" value="1"/>
</dbReference>
<dbReference type="Gene3D" id="3.80.10.10">
    <property type="entry name" value="Ribonuclease Inhibitor"/>
    <property type="match status" value="1"/>
</dbReference>
<dbReference type="Ensembl" id="ENSECRT00000018707.1">
    <property type="protein sequence ID" value="ENSECRP00000018336.1"/>
    <property type="gene ID" value="ENSECRG00000012257.1"/>
</dbReference>
<evidence type="ECO:0000313" key="3">
    <source>
        <dbReference type="Ensembl" id="ENSECRP00000018336.1"/>
    </source>
</evidence>
<dbReference type="PROSITE" id="PS51450">
    <property type="entry name" value="LRR"/>
    <property type="match status" value="1"/>
</dbReference>
<accession>A0A8C4SKM5</accession>